<feature type="active site" description="Proton acceptor" evidence="12">
    <location>
        <position position="456"/>
    </location>
</feature>
<feature type="binding site" evidence="13">
    <location>
        <position position="322"/>
    </location>
    <ligand>
        <name>FAD</name>
        <dbReference type="ChEBI" id="CHEBI:57692"/>
    </ligand>
</feature>
<feature type="binding site" evidence="13">
    <location>
        <begin position="179"/>
        <end position="186"/>
    </location>
    <ligand>
        <name>NAD(+)</name>
        <dbReference type="ChEBI" id="CHEBI:57540"/>
    </ligand>
</feature>
<keyword evidence="10 15" id="KW-0676">Redox-active center</keyword>
<dbReference type="InterPro" id="IPR016156">
    <property type="entry name" value="FAD/NAD-linked_Rdtase_dimer_sf"/>
</dbReference>
<dbReference type="InterPro" id="IPR001100">
    <property type="entry name" value="Pyr_nuc-diS_OxRdtase"/>
</dbReference>
<keyword evidence="9" id="KW-1015">Disulfide bond</keyword>
<dbReference type="PRINTS" id="PR00411">
    <property type="entry name" value="PNDRDTASEI"/>
</dbReference>
<evidence type="ECO:0000256" key="9">
    <source>
        <dbReference type="ARBA" id="ARBA00023157"/>
    </source>
</evidence>
<dbReference type="InterPro" id="IPR050151">
    <property type="entry name" value="Class-I_Pyr_Nuc-Dis_Oxidored"/>
</dbReference>
<feature type="domain" description="FAD/NAD(P)-binding" evidence="17">
    <location>
        <begin position="4"/>
        <end position="339"/>
    </location>
</feature>
<comment type="catalytic activity">
    <reaction evidence="11 15">
        <text>N(6)-[(R)-dihydrolipoyl]-L-lysyl-[protein] + NAD(+) = N(6)-[(R)-lipoyl]-L-lysyl-[protein] + NADH + H(+)</text>
        <dbReference type="Rhea" id="RHEA:15045"/>
        <dbReference type="Rhea" id="RHEA-COMP:10474"/>
        <dbReference type="Rhea" id="RHEA-COMP:10475"/>
        <dbReference type="ChEBI" id="CHEBI:15378"/>
        <dbReference type="ChEBI" id="CHEBI:57540"/>
        <dbReference type="ChEBI" id="CHEBI:57945"/>
        <dbReference type="ChEBI" id="CHEBI:83099"/>
        <dbReference type="ChEBI" id="CHEBI:83100"/>
        <dbReference type="EC" id="1.8.1.4"/>
    </reaction>
</comment>
<evidence type="ECO:0000256" key="3">
    <source>
        <dbReference type="ARBA" id="ARBA00012608"/>
    </source>
</evidence>
<keyword evidence="7 15" id="KW-0560">Oxidoreductase</keyword>
<evidence type="ECO:0000256" key="5">
    <source>
        <dbReference type="ARBA" id="ARBA00022630"/>
    </source>
</evidence>
<dbReference type="GO" id="GO:0006103">
    <property type="term" value="P:2-oxoglutarate metabolic process"/>
    <property type="evidence" value="ECO:0007669"/>
    <property type="project" value="TreeGrafter"/>
</dbReference>
<keyword evidence="13" id="KW-0547">Nucleotide-binding</keyword>
<dbReference type="Pfam" id="PF07992">
    <property type="entry name" value="Pyr_redox_2"/>
    <property type="match status" value="1"/>
</dbReference>
<comment type="cofactor">
    <cofactor evidence="13 15">
        <name>FAD</name>
        <dbReference type="ChEBI" id="CHEBI:57692"/>
    </cofactor>
    <text evidence="13 15">Binds 1 FAD per subunit.</text>
</comment>
<evidence type="ECO:0000256" key="6">
    <source>
        <dbReference type="ARBA" id="ARBA00022827"/>
    </source>
</evidence>
<dbReference type="InterPro" id="IPR012999">
    <property type="entry name" value="Pyr_OxRdtase_I_AS"/>
</dbReference>
<evidence type="ECO:0000259" key="16">
    <source>
        <dbReference type="Pfam" id="PF02852"/>
    </source>
</evidence>
<evidence type="ECO:0000256" key="8">
    <source>
        <dbReference type="ARBA" id="ARBA00023027"/>
    </source>
</evidence>
<dbReference type="Gene3D" id="3.50.50.60">
    <property type="entry name" value="FAD/NAD(P)-binding domain"/>
    <property type="match status" value="2"/>
</dbReference>
<evidence type="ECO:0000256" key="10">
    <source>
        <dbReference type="ARBA" id="ARBA00023284"/>
    </source>
</evidence>
<dbReference type="InterPro" id="IPR004099">
    <property type="entry name" value="Pyr_nucl-diS_OxRdtase_dimer"/>
</dbReference>
<evidence type="ECO:0000313" key="18">
    <source>
        <dbReference type="EMBL" id="MBC8177495.1"/>
    </source>
</evidence>
<reference evidence="18 19" key="1">
    <citation type="submission" date="2020-08" db="EMBL/GenBank/DDBJ databases">
        <title>Bridging the membrane lipid divide: bacteria of the FCB group superphylum have the potential to synthesize archaeal ether lipids.</title>
        <authorList>
            <person name="Villanueva L."/>
            <person name="Von Meijenfeldt F.A.B."/>
            <person name="Westbye A.B."/>
            <person name="Yadav S."/>
            <person name="Hopmans E.C."/>
            <person name="Dutilh B.E."/>
            <person name="Sinninghe Damste J.S."/>
        </authorList>
    </citation>
    <scope>NUCLEOTIDE SEQUENCE [LARGE SCALE GENOMIC DNA]</scope>
    <source>
        <strain evidence="18">NIOZ-UU27</strain>
    </source>
</reference>
<feature type="domain" description="Pyridine nucleotide-disulphide oxidoreductase dimerisation" evidence="16">
    <location>
        <begin position="358"/>
        <end position="463"/>
    </location>
</feature>
<comment type="subcellular location">
    <subcellularLocation>
        <location evidence="1">Cytoplasm</location>
    </subcellularLocation>
</comment>
<dbReference type="EC" id="1.8.1.4" evidence="3 15"/>
<feature type="binding site" evidence="13">
    <location>
        <position position="202"/>
    </location>
    <ligand>
        <name>NAD(+)</name>
        <dbReference type="ChEBI" id="CHEBI:57540"/>
    </ligand>
</feature>
<dbReference type="GO" id="GO:0050660">
    <property type="term" value="F:flavin adenine dinucleotide binding"/>
    <property type="evidence" value="ECO:0007669"/>
    <property type="project" value="InterPro"/>
</dbReference>
<evidence type="ECO:0000256" key="14">
    <source>
        <dbReference type="PIRSR" id="PIRSR000350-4"/>
    </source>
</evidence>
<evidence type="ECO:0000256" key="7">
    <source>
        <dbReference type="ARBA" id="ARBA00023002"/>
    </source>
</evidence>
<dbReference type="Gene3D" id="3.30.390.30">
    <property type="match status" value="1"/>
</dbReference>
<feature type="binding site" evidence="13">
    <location>
        <begin position="330"/>
        <end position="333"/>
    </location>
    <ligand>
        <name>FAD</name>
        <dbReference type="ChEBI" id="CHEBI:57692"/>
    </ligand>
</feature>
<organism evidence="18 19">
    <name type="scientific">Candidatus Desulfacyla euxinica</name>
    <dbReference type="NCBI Taxonomy" id="2841693"/>
    <lineage>
        <taxon>Bacteria</taxon>
        <taxon>Deltaproteobacteria</taxon>
        <taxon>Candidatus Desulfacyla</taxon>
    </lineage>
</organism>
<keyword evidence="5 15" id="KW-0285">Flavoprotein</keyword>
<dbReference type="PRINTS" id="PR00368">
    <property type="entry name" value="FADPNR"/>
</dbReference>
<evidence type="ECO:0000256" key="13">
    <source>
        <dbReference type="PIRSR" id="PIRSR000350-3"/>
    </source>
</evidence>
<dbReference type="Proteomes" id="UP000650524">
    <property type="component" value="Unassembled WGS sequence"/>
</dbReference>
<dbReference type="GO" id="GO:0004148">
    <property type="term" value="F:dihydrolipoyl dehydrogenase (NADH) activity"/>
    <property type="evidence" value="ECO:0007669"/>
    <property type="project" value="UniProtKB-EC"/>
</dbReference>
<evidence type="ECO:0000256" key="2">
    <source>
        <dbReference type="ARBA" id="ARBA00007532"/>
    </source>
</evidence>
<dbReference type="PROSITE" id="PS00076">
    <property type="entry name" value="PYRIDINE_REDOX_1"/>
    <property type="match status" value="1"/>
</dbReference>
<gene>
    <name evidence="18" type="primary">lpdA</name>
    <name evidence="18" type="ORF">H8E19_08825</name>
</gene>
<protein>
    <recommendedName>
        <fullName evidence="3 15">Dihydrolipoyl dehydrogenase</fullName>
        <ecNumber evidence="3 15">1.8.1.4</ecNumber>
    </recommendedName>
</protein>
<comment type="similarity">
    <text evidence="2 15">Belongs to the class-I pyridine nucleotide-disulfide oxidoreductase family.</text>
</comment>
<keyword evidence="6 13" id="KW-0274">FAD</keyword>
<evidence type="ECO:0000259" key="17">
    <source>
        <dbReference type="Pfam" id="PF07992"/>
    </source>
</evidence>
<feature type="binding site" evidence="13">
    <location>
        <position position="49"/>
    </location>
    <ligand>
        <name>FAD</name>
        <dbReference type="ChEBI" id="CHEBI:57692"/>
    </ligand>
</feature>
<dbReference type="FunFam" id="3.30.390.30:FF:000001">
    <property type="entry name" value="Dihydrolipoyl dehydrogenase"/>
    <property type="match status" value="1"/>
</dbReference>
<keyword evidence="8 13" id="KW-0520">NAD</keyword>
<dbReference type="EMBL" id="JACNJD010000213">
    <property type="protein sequence ID" value="MBC8177495.1"/>
    <property type="molecule type" value="Genomic_DNA"/>
</dbReference>
<feature type="binding site" evidence="13">
    <location>
        <position position="281"/>
    </location>
    <ligand>
        <name>NAD(+)</name>
        <dbReference type="ChEBI" id="CHEBI:57540"/>
    </ligand>
</feature>
<dbReference type="InterPro" id="IPR023753">
    <property type="entry name" value="FAD/NAD-binding_dom"/>
</dbReference>
<sequence>MAKKIAIIGGGPGGYVAALRSAQLGAEVTLIEEDNVGGTCLNRGCIPSKVMKRTAEILNDFNRAQEFGISVNGIIRPDMKALIDRKETVISNQKTGILKLLDHNKVRFMKGHAHLKGPNLAEVKLEDGKTAEVPWDRLILSMGSRPLNIPTFPFDGKRVISSNEALNLEEIPESMLIVGGGVIGCEFGFIFSSLGSRVTIVEAMDRLLPIPSVDKDCSKVIQREMKKRKIDFMLNRTVERVEKDGRKTCVTIGPSPFEEKLNEKELPSLSLETDKVLVSIGREPNTAHIGMEVLGIKMDERGWILVDERMQTNIEGVYAVGDVLGPSKIMLAHVASKEGLIAAENAMDGRMEMDYDVVPGAIFTMPEVACVGLTETGAKERGYDIRADRVLFRNLGKAHVIGEIAGEAKIVSEAGDGRILGVHMVGPHVTDLIAEATLAINTGCTVKQLAETLHAHPTLSEIMFEVALKALDKSLHG</sequence>
<evidence type="ECO:0000256" key="1">
    <source>
        <dbReference type="ARBA" id="ARBA00004496"/>
    </source>
</evidence>
<dbReference type="PANTHER" id="PTHR22912:SF217">
    <property type="entry name" value="DIHYDROLIPOYL DEHYDROGENASE"/>
    <property type="match status" value="1"/>
</dbReference>
<evidence type="ECO:0000256" key="4">
    <source>
        <dbReference type="ARBA" id="ARBA00022490"/>
    </source>
</evidence>
<dbReference type="PANTHER" id="PTHR22912">
    <property type="entry name" value="DISULFIDE OXIDOREDUCTASE"/>
    <property type="match status" value="1"/>
</dbReference>
<keyword evidence="4" id="KW-0963">Cytoplasm</keyword>
<dbReference type="Pfam" id="PF02852">
    <property type="entry name" value="Pyr_redox_dim"/>
    <property type="match status" value="1"/>
</dbReference>
<comment type="caution">
    <text evidence="18">The sequence shown here is derived from an EMBL/GenBank/DDBJ whole genome shotgun (WGS) entry which is preliminary data.</text>
</comment>
<dbReference type="NCBIfam" id="TIGR01350">
    <property type="entry name" value="lipoamide_DH"/>
    <property type="match status" value="1"/>
</dbReference>
<dbReference type="InterPro" id="IPR006258">
    <property type="entry name" value="Lipoamide_DH"/>
</dbReference>
<evidence type="ECO:0000256" key="15">
    <source>
        <dbReference type="RuleBase" id="RU003692"/>
    </source>
</evidence>
<proteinExistence type="inferred from homology"/>
<name>A0A8J6MZK6_9DELT</name>
<comment type="miscellaneous">
    <text evidence="15">The active site is a redox-active disulfide bond.</text>
</comment>
<evidence type="ECO:0000313" key="19">
    <source>
        <dbReference type="Proteomes" id="UP000650524"/>
    </source>
</evidence>
<dbReference type="AlphaFoldDB" id="A0A8J6MZK6"/>
<dbReference type="PIRSF" id="PIRSF000350">
    <property type="entry name" value="Mercury_reductase_MerA"/>
    <property type="match status" value="1"/>
</dbReference>
<evidence type="ECO:0000256" key="11">
    <source>
        <dbReference type="ARBA" id="ARBA00049187"/>
    </source>
</evidence>
<dbReference type="GO" id="GO:0005737">
    <property type="term" value="C:cytoplasm"/>
    <property type="evidence" value="ECO:0007669"/>
    <property type="project" value="UniProtKB-SubCell"/>
</dbReference>
<accession>A0A8J6MZK6</accession>
<dbReference type="SUPFAM" id="SSF55424">
    <property type="entry name" value="FAD/NAD-linked reductases, dimerisation (C-terminal) domain"/>
    <property type="match status" value="1"/>
</dbReference>
<dbReference type="SUPFAM" id="SSF51905">
    <property type="entry name" value="FAD/NAD(P)-binding domain"/>
    <property type="match status" value="1"/>
</dbReference>
<dbReference type="InterPro" id="IPR036188">
    <property type="entry name" value="FAD/NAD-bd_sf"/>
</dbReference>
<evidence type="ECO:0000256" key="12">
    <source>
        <dbReference type="PIRSR" id="PIRSR000350-2"/>
    </source>
</evidence>
<feature type="disulfide bond" description="Redox-active" evidence="14">
    <location>
        <begin position="40"/>
        <end position="45"/>
    </location>
</feature>